<sequence length="21" mass="2697">MRLLQRFLRAMPQWFLTNLFD</sequence>
<dbReference type="Proteomes" id="UP000069272">
    <property type="component" value="Chromosome 3L"/>
</dbReference>
<organism evidence="1 2">
    <name type="scientific">Anopheles albimanus</name>
    <name type="common">New world malaria mosquito</name>
    <dbReference type="NCBI Taxonomy" id="7167"/>
    <lineage>
        <taxon>Eukaryota</taxon>
        <taxon>Metazoa</taxon>
        <taxon>Ecdysozoa</taxon>
        <taxon>Arthropoda</taxon>
        <taxon>Hexapoda</taxon>
        <taxon>Insecta</taxon>
        <taxon>Pterygota</taxon>
        <taxon>Neoptera</taxon>
        <taxon>Endopterygota</taxon>
        <taxon>Diptera</taxon>
        <taxon>Nematocera</taxon>
        <taxon>Culicoidea</taxon>
        <taxon>Culicidae</taxon>
        <taxon>Anophelinae</taxon>
        <taxon>Anopheles</taxon>
    </lineage>
</organism>
<keyword evidence="2" id="KW-1185">Reference proteome</keyword>
<accession>A0A182FY05</accession>
<reference evidence="1 2" key="1">
    <citation type="journal article" date="2017" name="G3 (Bethesda)">
        <title>The Physical Genome Mapping of Anopheles albimanus Corrected Scaffold Misassemblies and Identified Interarm Rearrangements in Genus Anopheles.</title>
        <authorList>
            <person name="Artemov G.N."/>
            <person name="Peery A.N."/>
            <person name="Jiang X."/>
            <person name="Tu Z."/>
            <person name="Stegniy V.N."/>
            <person name="Sharakhova M.V."/>
            <person name="Sharakhov I.V."/>
        </authorList>
    </citation>
    <scope>NUCLEOTIDE SEQUENCE [LARGE SCALE GENOMIC DNA]</scope>
    <source>
        <strain evidence="1 2">ALBI9_A</strain>
    </source>
</reference>
<dbReference type="EnsemblMetazoa" id="AALB014512-RA">
    <property type="protein sequence ID" value="AALB014512-PA"/>
    <property type="gene ID" value="AALB014512"/>
</dbReference>
<proteinExistence type="predicted"/>
<dbReference type="VEuPathDB" id="VectorBase:AALB014512"/>
<reference evidence="1" key="2">
    <citation type="submission" date="2022-08" db="UniProtKB">
        <authorList>
            <consortium name="EnsemblMetazoa"/>
        </authorList>
    </citation>
    <scope>IDENTIFICATION</scope>
    <source>
        <strain evidence="1">STECLA/ALBI9_A</strain>
    </source>
</reference>
<evidence type="ECO:0000313" key="2">
    <source>
        <dbReference type="Proteomes" id="UP000069272"/>
    </source>
</evidence>
<evidence type="ECO:0000313" key="1">
    <source>
        <dbReference type="EnsemblMetazoa" id="AALB014512-PA"/>
    </source>
</evidence>
<dbReference type="AlphaFoldDB" id="A0A182FY05"/>
<name>A0A182FY05_ANOAL</name>
<protein>
    <submittedName>
        <fullName evidence="1">Uncharacterized protein</fullName>
    </submittedName>
</protein>